<evidence type="ECO:0000313" key="7">
    <source>
        <dbReference type="Proteomes" id="UP001648503"/>
    </source>
</evidence>
<feature type="domain" description="SH3" evidence="4">
    <location>
        <begin position="338"/>
        <end position="397"/>
    </location>
</feature>
<dbReference type="SUPFAM" id="SSF50044">
    <property type="entry name" value="SH3-domain"/>
    <property type="match status" value="1"/>
</dbReference>
<dbReference type="Pfam" id="PF03114">
    <property type="entry name" value="BAR"/>
    <property type="match status" value="1"/>
</dbReference>
<feature type="domain" description="BAR" evidence="5">
    <location>
        <begin position="17"/>
        <end position="259"/>
    </location>
</feature>
<evidence type="ECO:0008006" key="8">
    <source>
        <dbReference type="Google" id="ProtNLM"/>
    </source>
</evidence>
<name>A0ABQ8F5T2_9FUNG</name>
<sequence length="397" mass="44514">MSWKGFQKAVARIPHQLAKSTGHSSETKDDEYEVYDASFKQLDTLARQLAAESRKFKDQLGIMLAHQAGLSRSFQEMFVVFTEDYCKPDTGFSQDHANVTDEFQTDMAALKELLSSDLDMIERLVVAPTGDFITILDQVKKVIVKRSHKLLDYDRHREATQKLRDRTDRTASDEKRLGQYESALDQATREYNNINIQLKRDLPILLGLRVDFIDPCLLAFYTYQMKVYQTLHAKFSNIAHHHIDTHTSAIDGYKVQAEAVQELLTILVIPKRNLPNTSQPQSIDSDPATLPAYSDAVDPQMNAGVSSGQSASTHVVPPTTSNAASASTTLTRAIPPIPGPKYVVALYDFQAQTEGDLSFSRDDKIEVIKRTPDVNDWWVGTTAGRTGQFPGNYVKEL</sequence>
<evidence type="ECO:0000256" key="3">
    <source>
        <dbReference type="SAM" id="MobiDB-lite"/>
    </source>
</evidence>
<dbReference type="InterPro" id="IPR027267">
    <property type="entry name" value="AH/BAR_dom_sf"/>
</dbReference>
<dbReference type="Pfam" id="PF00018">
    <property type="entry name" value="SH3_1"/>
    <property type="match status" value="1"/>
</dbReference>
<dbReference type="PROSITE" id="PS51021">
    <property type="entry name" value="BAR"/>
    <property type="match status" value="1"/>
</dbReference>
<dbReference type="InterPro" id="IPR046982">
    <property type="entry name" value="BIN3/RVS161-like"/>
</dbReference>
<evidence type="ECO:0000256" key="2">
    <source>
        <dbReference type="PROSITE-ProRule" id="PRU00192"/>
    </source>
</evidence>
<evidence type="ECO:0000313" key="6">
    <source>
        <dbReference type="EMBL" id="KAH6592487.1"/>
    </source>
</evidence>
<dbReference type="InterPro" id="IPR036028">
    <property type="entry name" value="SH3-like_dom_sf"/>
</dbReference>
<evidence type="ECO:0000259" key="5">
    <source>
        <dbReference type="PROSITE" id="PS51021"/>
    </source>
</evidence>
<evidence type="ECO:0000256" key="1">
    <source>
        <dbReference type="ARBA" id="ARBA00022443"/>
    </source>
</evidence>
<dbReference type="PROSITE" id="PS50002">
    <property type="entry name" value="SH3"/>
    <property type="match status" value="1"/>
</dbReference>
<reference evidence="6 7" key="1">
    <citation type="submission" date="2021-02" db="EMBL/GenBank/DDBJ databases">
        <title>Variation within the Batrachochytrium salamandrivorans European outbreak.</title>
        <authorList>
            <person name="Kelly M."/>
            <person name="Pasmans F."/>
            <person name="Shea T.P."/>
            <person name="Munoz J.F."/>
            <person name="Carranza S."/>
            <person name="Cuomo C.A."/>
            <person name="Martel A."/>
        </authorList>
    </citation>
    <scope>NUCLEOTIDE SEQUENCE [LARGE SCALE GENOMIC DNA]</scope>
    <source>
        <strain evidence="6 7">AMFP18/2</strain>
    </source>
</reference>
<dbReference type="SUPFAM" id="SSF103657">
    <property type="entry name" value="BAR/IMD domain-like"/>
    <property type="match status" value="1"/>
</dbReference>
<gene>
    <name evidence="6" type="ORF">BASA50_008102</name>
</gene>
<dbReference type="InterPro" id="IPR004148">
    <property type="entry name" value="BAR_dom"/>
</dbReference>
<organism evidence="6 7">
    <name type="scientific">Batrachochytrium salamandrivorans</name>
    <dbReference type="NCBI Taxonomy" id="1357716"/>
    <lineage>
        <taxon>Eukaryota</taxon>
        <taxon>Fungi</taxon>
        <taxon>Fungi incertae sedis</taxon>
        <taxon>Chytridiomycota</taxon>
        <taxon>Chytridiomycota incertae sedis</taxon>
        <taxon>Chytridiomycetes</taxon>
        <taxon>Rhizophydiales</taxon>
        <taxon>Rhizophydiales incertae sedis</taxon>
        <taxon>Batrachochytrium</taxon>
    </lineage>
</organism>
<dbReference type="Gene3D" id="1.20.1270.60">
    <property type="entry name" value="Arfaptin homology (AH) domain/BAR domain"/>
    <property type="match status" value="1"/>
</dbReference>
<dbReference type="PANTHER" id="PTHR47174:SF1">
    <property type="entry name" value="REDUCED VIABILITY UPON STARVATION PROTEIN 167"/>
    <property type="match status" value="1"/>
</dbReference>
<dbReference type="PRINTS" id="PR00452">
    <property type="entry name" value="SH3DOMAIN"/>
</dbReference>
<proteinExistence type="predicted"/>
<protein>
    <recommendedName>
        <fullName evidence="8">BAR domain-containing protein</fullName>
    </recommendedName>
</protein>
<keyword evidence="1 2" id="KW-0728">SH3 domain</keyword>
<dbReference type="InterPro" id="IPR001452">
    <property type="entry name" value="SH3_domain"/>
</dbReference>
<accession>A0ABQ8F5T2</accession>
<keyword evidence="7" id="KW-1185">Reference proteome</keyword>
<dbReference type="Gene3D" id="2.30.30.40">
    <property type="entry name" value="SH3 Domains"/>
    <property type="match status" value="1"/>
</dbReference>
<dbReference type="PANTHER" id="PTHR47174">
    <property type="entry name" value="BRIDGING INTEGRATOR 3"/>
    <property type="match status" value="1"/>
</dbReference>
<comment type="caution">
    <text evidence="6">The sequence shown here is derived from an EMBL/GenBank/DDBJ whole genome shotgun (WGS) entry which is preliminary data.</text>
</comment>
<dbReference type="SMART" id="SM00721">
    <property type="entry name" value="BAR"/>
    <property type="match status" value="1"/>
</dbReference>
<dbReference type="Proteomes" id="UP001648503">
    <property type="component" value="Unassembled WGS sequence"/>
</dbReference>
<dbReference type="EMBL" id="JAFCIX010000379">
    <property type="protein sequence ID" value="KAH6592487.1"/>
    <property type="molecule type" value="Genomic_DNA"/>
</dbReference>
<feature type="compositionally biased region" description="Polar residues" evidence="3">
    <location>
        <begin position="303"/>
        <end position="313"/>
    </location>
</feature>
<dbReference type="SMART" id="SM00326">
    <property type="entry name" value="SH3"/>
    <property type="match status" value="1"/>
</dbReference>
<feature type="region of interest" description="Disordered" evidence="3">
    <location>
        <begin position="302"/>
        <end position="327"/>
    </location>
</feature>
<evidence type="ECO:0000259" key="4">
    <source>
        <dbReference type="PROSITE" id="PS50002"/>
    </source>
</evidence>